<dbReference type="InterPro" id="IPR035907">
    <property type="entry name" value="Hppk_sf"/>
</dbReference>
<evidence type="ECO:0000256" key="1">
    <source>
        <dbReference type="ARBA" id="ARBA00005051"/>
    </source>
</evidence>
<dbReference type="AlphaFoldDB" id="W1XW37"/>
<evidence type="ECO:0000256" key="4">
    <source>
        <dbReference type="ARBA" id="ARBA00022741"/>
    </source>
</evidence>
<dbReference type="Gene3D" id="3.30.70.560">
    <property type="entry name" value="7,8-Dihydro-6-hydroxymethylpterin-pyrophosphokinase HPPK"/>
    <property type="match status" value="1"/>
</dbReference>
<keyword evidence="7" id="KW-0289">Folate biosynthesis</keyword>
<comment type="caution">
    <text evidence="9">The sequence shown here is derived from an EMBL/GenBank/DDBJ whole genome shotgun (WGS) entry which is preliminary data.</text>
</comment>
<dbReference type="GO" id="GO:0005524">
    <property type="term" value="F:ATP binding"/>
    <property type="evidence" value="ECO:0007669"/>
    <property type="project" value="UniProtKB-KW"/>
</dbReference>
<feature type="domain" description="7,8-dihydro-6-hydroxymethylpterin-pyrophosphokinase" evidence="8">
    <location>
        <begin position="1"/>
        <end position="30"/>
    </location>
</feature>
<keyword evidence="6" id="KW-0067">ATP-binding</keyword>
<keyword evidence="4" id="KW-0547">Nucleotide-binding</keyword>
<sequence>DIVSTDEKLLIPHPRIKERAFVLVPLMDLNKELTIEGKTIEAYLEHLNQEERDEVKKFRL</sequence>
<feature type="non-terminal residue" evidence="9">
    <location>
        <position position="1"/>
    </location>
</feature>
<evidence type="ECO:0000256" key="3">
    <source>
        <dbReference type="ARBA" id="ARBA00022679"/>
    </source>
</evidence>
<evidence type="ECO:0000259" key="8">
    <source>
        <dbReference type="Pfam" id="PF01288"/>
    </source>
</evidence>
<organism evidence="9">
    <name type="scientific">human gut metagenome</name>
    <dbReference type="NCBI Taxonomy" id="408170"/>
    <lineage>
        <taxon>unclassified sequences</taxon>
        <taxon>metagenomes</taxon>
        <taxon>organismal metagenomes</taxon>
    </lineage>
</organism>
<dbReference type="GO" id="GO:0046656">
    <property type="term" value="P:folic acid biosynthetic process"/>
    <property type="evidence" value="ECO:0007669"/>
    <property type="project" value="UniProtKB-KW"/>
</dbReference>
<dbReference type="GO" id="GO:0016301">
    <property type="term" value="F:kinase activity"/>
    <property type="evidence" value="ECO:0007669"/>
    <property type="project" value="UniProtKB-KW"/>
</dbReference>
<dbReference type="UniPathway" id="UPA00077">
    <property type="reaction ID" value="UER00155"/>
</dbReference>
<dbReference type="GO" id="GO:0046654">
    <property type="term" value="P:tetrahydrofolate biosynthetic process"/>
    <property type="evidence" value="ECO:0007669"/>
    <property type="project" value="UniProtKB-UniPathway"/>
</dbReference>
<evidence type="ECO:0000256" key="2">
    <source>
        <dbReference type="ARBA" id="ARBA00013253"/>
    </source>
</evidence>
<dbReference type="InterPro" id="IPR000550">
    <property type="entry name" value="Hppk"/>
</dbReference>
<name>W1XW37_9ZZZZ</name>
<proteinExistence type="predicted"/>
<dbReference type="GO" id="GO:0003848">
    <property type="term" value="F:2-amino-4-hydroxy-6-hydroxymethyldihydropteridine diphosphokinase activity"/>
    <property type="evidence" value="ECO:0007669"/>
    <property type="project" value="UniProtKB-EC"/>
</dbReference>
<accession>W1XW37</accession>
<gene>
    <name evidence="9" type="ORF">Q604_UNBC12446G0001</name>
</gene>
<dbReference type="Pfam" id="PF01288">
    <property type="entry name" value="HPPK"/>
    <property type="match status" value="1"/>
</dbReference>
<dbReference type="EMBL" id="AZMM01012446">
    <property type="protein sequence ID" value="ETJ33104.1"/>
    <property type="molecule type" value="Genomic_DNA"/>
</dbReference>
<dbReference type="SUPFAM" id="SSF55083">
    <property type="entry name" value="6-hydroxymethyl-7,8-dihydropterin pyrophosphokinase, HPPK"/>
    <property type="match status" value="1"/>
</dbReference>
<dbReference type="EC" id="2.7.6.3" evidence="2"/>
<evidence type="ECO:0000256" key="7">
    <source>
        <dbReference type="ARBA" id="ARBA00022909"/>
    </source>
</evidence>
<evidence type="ECO:0000313" key="9">
    <source>
        <dbReference type="EMBL" id="ETJ33104.1"/>
    </source>
</evidence>
<keyword evidence="5" id="KW-0418">Kinase</keyword>
<reference evidence="9" key="1">
    <citation type="submission" date="2013-12" db="EMBL/GenBank/DDBJ databases">
        <title>A Varibaculum cambriense genome reconstructed from a premature infant gut community with otherwise low bacterial novelty that shifts toward anaerobic metabolism during the third week of life.</title>
        <authorList>
            <person name="Brown C.T."/>
            <person name="Sharon I."/>
            <person name="Thomas B.C."/>
            <person name="Castelle C.J."/>
            <person name="Morowitz M.J."/>
            <person name="Banfield J.F."/>
        </authorList>
    </citation>
    <scope>NUCLEOTIDE SEQUENCE</scope>
</reference>
<evidence type="ECO:0000256" key="5">
    <source>
        <dbReference type="ARBA" id="ARBA00022777"/>
    </source>
</evidence>
<keyword evidence="3" id="KW-0808">Transferase</keyword>
<protein>
    <recommendedName>
        <fullName evidence="2">2-amino-4-hydroxy-6-hydroxymethyldihydropteridine diphosphokinase</fullName>
        <ecNumber evidence="2">2.7.6.3</ecNumber>
    </recommendedName>
</protein>
<evidence type="ECO:0000256" key="6">
    <source>
        <dbReference type="ARBA" id="ARBA00022840"/>
    </source>
</evidence>
<comment type="pathway">
    <text evidence="1">Cofactor biosynthesis; tetrahydrofolate biosynthesis; 2-amino-4-hydroxy-6-hydroxymethyl-7,8-dihydropteridine diphosphate from 7,8-dihydroneopterin triphosphate: step 4/4.</text>
</comment>